<keyword evidence="8" id="KW-1185">Reference proteome</keyword>
<dbReference type="GO" id="GO:0007096">
    <property type="term" value="P:regulation of exit from mitosis"/>
    <property type="evidence" value="ECO:0007669"/>
    <property type="project" value="TreeGrafter"/>
</dbReference>
<proteinExistence type="predicted"/>
<feature type="transmembrane region" description="Helical" evidence="6">
    <location>
        <begin position="315"/>
        <end position="333"/>
    </location>
</feature>
<feature type="compositionally biased region" description="Acidic residues" evidence="5">
    <location>
        <begin position="439"/>
        <end position="451"/>
    </location>
</feature>
<dbReference type="STRING" id="796604.A0A2X0MNE9"/>
<dbReference type="Proteomes" id="UP000249464">
    <property type="component" value="Unassembled WGS sequence"/>
</dbReference>
<keyword evidence="4 6" id="KW-0472">Membrane</keyword>
<feature type="region of interest" description="Disordered" evidence="5">
    <location>
        <begin position="402"/>
        <end position="455"/>
    </location>
</feature>
<evidence type="ECO:0000256" key="5">
    <source>
        <dbReference type="SAM" id="MobiDB-lite"/>
    </source>
</evidence>
<dbReference type="PANTHER" id="PTHR28293">
    <property type="entry name" value="NUCLEAR RIM PROTEIN 1"/>
    <property type="match status" value="1"/>
</dbReference>
<protein>
    <submittedName>
        <fullName evidence="7">BQ5605_C022g09510 protein</fullName>
    </submittedName>
</protein>
<comment type="subcellular location">
    <subcellularLocation>
        <location evidence="1">Endomembrane system</location>
        <topology evidence="1">Multi-pass membrane protein</topology>
    </subcellularLocation>
</comment>
<keyword evidence="3 6" id="KW-1133">Transmembrane helix</keyword>
<dbReference type="EMBL" id="FQNC01000084">
    <property type="protein sequence ID" value="SGZ22629.1"/>
    <property type="molecule type" value="Genomic_DNA"/>
</dbReference>
<dbReference type="PANTHER" id="PTHR28293:SF1">
    <property type="entry name" value="NUCLEAR RIM PROTEIN 1"/>
    <property type="match status" value="1"/>
</dbReference>
<name>A0A2X0MNE9_9BASI</name>
<reference evidence="7 8" key="1">
    <citation type="submission" date="2016-11" db="EMBL/GenBank/DDBJ databases">
        <authorList>
            <person name="Jaros S."/>
            <person name="Januszkiewicz K."/>
            <person name="Wedrychowicz H."/>
        </authorList>
    </citation>
    <scope>NUCLEOTIDE SEQUENCE [LARGE SCALE GENOMIC DNA]</scope>
</reference>
<keyword evidence="2 6" id="KW-0812">Transmembrane</keyword>
<organism evidence="7 8">
    <name type="scientific">Microbotryum silenes-dioicae</name>
    <dbReference type="NCBI Taxonomy" id="796604"/>
    <lineage>
        <taxon>Eukaryota</taxon>
        <taxon>Fungi</taxon>
        <taxon>Dikarya</taxon>
        <taxon>Basidiomycota</taxon>
        <taxon>Pucciniomycotina</taxon>
        <taxon>Microbotryomycetes</taxon>
        <taxon>Microbotryales</taxon>
        <taxon>Microbotryaceae</taxon>
        <taxon>Microbotryum</taxon>
    </lineage>
</organism>
<dbReference type="InterPro" id="IPR018819">
    <property type="entry name" value="Nur1/Mug154"/>
</dbReference>
<evidence type="ECO:0000256" key="2">
    <source>
        <dbReference type="ARBA" id="ARBA00022692"/>
    </source>
</evidence>
<feature type="compositionally biased region" description="Low complexity" evidence="5">
    <location>
        <begin position="473"/>
        <end position="487"/>
    </location>
</feature>
<feature type="transmembrane region" description="Helical" evidence="6">
    <location>
        <begin position="187"/>
        <end position="211"/>
    </location>
</feature>
<dbReference type="AlphaFoldDB" id="A0A2X0MNE9"/>
<evidence type="ECO:0000256" key="6">
    <source>
        <dbReference type="SAM" id="Phobius"/>
    </source>
</evidence>
<dbReference type="GO" id="GO:0012505">
    <property type="term" value="C:endomembrane system"/>
    <property type="evidence" value="ECO:0007669"/>
    <property type="project" value="UniProtKB-SubCell"/>
</dbReference>
<feature type="region of interest" description="Disordered" evidence="5">
    <location>
        <begin position="467"/>
        <end position="507"/>
    </location>
</feature>
<evidence type="ECO:0000256" key="3">
    <source>
        <dbReference type="ARBA" id="ARBA00022989"/>
    </source>
</evidence>
<evidence type="ECO:0000256" key="1">
    <source>
        <dbReference type="ARBA" id="ARBA00004127"/>
    </source>
</evidence>
<gene>
    <name evidence="7" type="primary">BQ5605_C022g09510</name>
    <name evidence="7" type="ORF">BQ5605_C022G09510</name>
</gene>
<feature type="region of interest" description="Disordered" evidence="5">
    <location>
        <begin position="1"/>
        <end position="67"/>
    </location>
</feature>
<dbReference type="Pfam" id="PF10332">
    <property type="entry name" value="DUF2418"/>
    <property type="match status" value="1"/>
</dbReference>
<sequence>MNLSTPPYRRSRHSSGTSSSLATPSTPSHGASHDLSSSQSSLHPIGSSSKRRFAAPPRDRGQISTPVGKFLAREALQQTPRHSPRRVRQRSLTEKAIDWPSTAILSMSTSWELLSFDAAGIPLSIGLNVLHLVLRLPIFASVLPTWITRSSSVRSSRFLANPSDLKTAEQRLQALRLQAMQSQRLNWGWLATILSILLVAISLGNAAYLFTRRRKYHLMLRKDPLASPNARSTTLDFQAPPNAPTRPTRRSFFSFLKGLFFTKSKASYDDDEPKSFEVQELNVWTPDYVKWSLLIFSFYPPPLAVLYHFLTPYNLIPFALVGALVVMQTTLLIDSYTHLLSDRQTLQSEVMHEYNARFVHPRLFVQKYDKATTTIDPEFEGFRREYRRGTLTLGSDSGIGLEEGSVGSMGSLRTGLGGSGRKKKMSSVGLGSRERYEPEEQEQEEPSDPEDQVVGNHKYRIEQLKASGRKLVSASTSTSSLTNTATSLGGGGRRGRKSVAVGYGGYA</sequence>
<evidence type="ECO:0000256" key="4">
    <source>
        <dbReference type="ARBA" id="ARBA00023136"/>
    </source>
</evidence>
<evidence type="ECO:0000313" key="7">
    <source>
        <dbReference type="EMBL" id="SGZ22629.1"/>
    </source>
</evidence>
<accession>A0A2X0MNE9</accession>
<feature type="compositionally biased region" description="Low complexity" evidence="5">
    <location>
        <begin position="14"/>
        <end position="48"/>
    </location>
</feature>
<evidence type="ECO:0000313" key="8">
    <source>
        <dbReference type="Proteomes" id="UP000249464"/>
    </source>
</evidence>
<dbReference type="GO" id="GO:0043007">
    <property type="term" value="P:maintenance of rDNA"/>
    <property type="evidence" value="ECO:0007669"/>
    <property type="project" value="TreeGrafter"/>
</dbReference>